<keyword evidence="6" id="KW-1185">Reference proteome</keyword>
<dbReference type="Pfam" id="PF01301">
    <property type="entry name" value="Glyco_hydro_35"/>
    <property type="match status" value="1"/>
</dbReference>
<evidence type="ECO:0000256" key="2">
    <source>
        <dbReference type="RuleBase" id="RU003679"/>
    </source>
</evidence>
<dbReference type="AlphaFoldDB" id="A0A934SN83"/>
<sequence length="748" mass="82204">MTSIDPNPSYRVQLRDDRPPLTQPAMSNDVDRHSRVRLTSRWMEINGRPAIPVAGELHFSRVQRERWEEELRLLVASGITMVSTYMFWIHHEPERGQISFEDNLDVAAFLGAAERVGLDVILRIGPWCHGEVRNGGFPDWVLEAAPHSRTNDPDYLRLAEGWYASVAEQVRSFCGPDGRIVGIQLENELYDQPEHIATLKKLARKVGFSAPLWTATGWGGAILPEHEVFPLYSGYADGFWADQGSVWDDSFRDHFTFTHVWDDPGVGGDQREEGVEILVRPVDPEFPPATCELGGGMATAYHRRPLARGRDIAAVANTKIGNGSLWQGFYMYAGGTNPVDHVQESHSTGYPNDLPRFDYDFQAAVGSTGRPGSGLALFREHNAFLAAFGERLADMYSSLPDGAPVSVHDLRTLRWAVRSDGTQGVVFINTHQPYEPLAAAEGVQLTIATADGARVIPDRPIDIPSGLIARWPLGLDIAGVTIDWATASLAGLIDGPIPTLVLHAHDGVEPRIMFAGLEASPRDLVVGETFVVSDSLRILVIDDAQAERLWYFPSELIDSAEAVWFEEGSLVVRASSTPDVRRWVDGNWVAVEVATDSLPQTTSLPFQQVAGAGDAPSRYGEFAGRSSAPTDEQFDAVAGVWRIARPLTSALNDGDRVEIVIDFDGDVAQLRADGELFADKFWDGLVWRVDISHIPADRELTLHISPIASQSVIDLDPGARARVDAAGSLCAIRTVEQVTSVRWSPTSW</sequence>
<dbReference type="PRINTS" id="PR00742">
    <property type="entry name" value="GLHYDRLASE35"/>
</dbReference>
<evidence type="ECO:0000256" key="1">
    <source>
        <dbReference type="ARBA" id="ARBA00009809"/>
    </source>
</evidence>
<dbReference type="SUPFAM" id="SSF51445">
    <property type="entry name" value="(Trans)glycosidases"/>
    <property type="match status" value="1"/>
</dbReference>
<organism evidence="5 6">
    <name type="scientific">Lacisediminihabitans changchengi</name>
    <dbReference type="NCBI Taxonomy" id="2787634"/>
    <lineage>
        <taxon>Bacteria</taxon>
        <taxon>Bacillati</taxon>
        <taxon>Actinomycetota</taxon>
        <taxon>Actinomycetes</taxon>
        <taxon>Micrococcales</taxon>
        <taxon>Microbacteriaceae</taxon>
        <taxon>Lacisediminihabitans</taxon>
    </lineage>
</organism>
<gene>
    <name evidence="5" type="ORF">IV501_13455</name>
</gene>
<dbReference type="InterPro" id="IPR001944">
    <property type="entry name" value="Glycoside_Hdrlase_35"/>
</dbReference>
<dbReference type="Proteomes" id="UP000636458">
    <property type="component" value="Unassembled WGS sequence"/>
</dbReference>
<protein>
    <submittedName>
        <fullName evidence="5">Beta-galactosidase</fullName>
    </submittedName>
</protein>
<dbReference type="EMBL" id="JAEPES010000004">
    <property type="protein sequence ID" value="MBK4348643.1"/>
    <property type="molecule type" value="Genomic_DNA"/>
</dbReference>
<dbReference type="InterPro" id="IPR031330">
    <property type="entry name" value="Gly_Hdrlase_35_cat"/>
</dbReference>
<evidence type="ECO:0000313" key="6">
    <source>
        <dbReference type="Proteomes" id="UP000636458"/>
    </source>
</evidence>
<dbReference type="Gene3D" id="3.20.20.80">
    <property type="entry name" value="Glycosidases"/>
    <property type="match status" value="1"/>
</dbReference>
<dbReference type="GO" id="GO:0005975">
    <property type="term" value="P:carbohydrate metabolic process"/>
    <property type="evidence" value="ECO:0007669"/>
    <property type="project" value="InterPro"/>
</dbReference>
<name>A0A934SN83_9MICO</name>
<dbReference type="RefSeq" id="WP_200556827.1">
    <property type="nucleotide sequence ID" value="NZ_JAEPES010000004.1"/>
</dbReference>
<accession>A0A934SN83</accession>
<comment type="similarity">
    <text evidence="1 2">Belongs to the glycosyl hydrolase 35 family.</text>
</comment>
<dbReference type="GO" id="GO:0004553">
    <property type="term" value="F:hydrolase activity, hydrolyzing O-glycosyl compounds"/>
    <property type="evidence" value="ECO:0007669"/>
    <property type="project" value="InterPro"/>
</dbReference>
<evidence type="ECO:0000313" key="5">
    <source>
        <dbReference type="EMBL" id="MBK4348643.1"/>
    </source>
</evidence>
<feature type="region of interest" description="Disordered" evidence="3">
    <location>
        <begin position="1"/>
        <end position="28"/>
    </location>
</feature>
<comment type="caution">
    <text evidence="5">The sequence shown here is derived from an EMBL/GenBank/DDBJ whole genome shotgun (WGS) entry which is preliminary data.</text>
</comment>
<reference evidence="5" key="1">
    <citation type="submission" date="2021-01" db="EMBL/GenBank/DDBJ databases">
        <title>Lacisediminihabitans sp. nov. strain G11-30, isolated from Antarctic Soil.</title>
        <authorList>
            <person name="Li J."/>
        </authorList>
    </citation>
    <scope>NUCLEOTIDE SEQUENCE</scope>
    <source>
        <strain evidence="5">G11-30</strain>
    </source>
</reference>
<dbReference type="PANTHER" id="PTHR23421">
    <property type="entry name" value="BETA-GALACTOSIDASE RELATED"/>
    <property type="match status" value="1"/>
</dbReference>
<evidence type="ECO:0000259" key="4">
    <source>
        <dbReference type="Pfam" id="PF01301"/>
    </source>
</evidence>
<proteinExistence type="inferred from homology"/>
<evidence type="ECO:0000256" key="3">
    <source>
        <dbReference type="SAM" id="MobiDB-lite"/>
    </source>
</evidence>
<feature type="domain" description="Glycoside hydrolase 35 catalytic" evidence="4">
    <location>
        <begin position="45"/>
        <end position="365"/>
    </location>
</feature>
<dbReference type="InterPro" id="IPR017853">
    <property type="entry name" value="GH"/>
</dbReference>